<feature type="compositionally biased region" description="Low complexity" evidence="3">
    <location>
        <begin position="253"/>
        <end position="269"/>
    </location>
</feature>
<name>A0A9P6PTS4_9FUNG</name>
<dbReference type="SUPFAM" id="SSF52540">
    <property type="entry name" value="P-loop containing nucleoside triphosphate hydrolases"/>
    <property type="match status" value="1"/>
</dbReference>
<protein>
    <recommendedName>
        <fullName evidence="4">Guanylate cyclase domain-containing protein</fullName>
    </recommendedName>
</protein>
<dbReference type="GO" id="GO:0009190">
    <property type="term" value="P:cyclic nucleotide biosynthetic process"/>
    <property type="evidence" value="ECO:0007669"/>
    <property type="project" value="InterPro"/>
</dbReference>
<dbReference type="GO" id="GO:0005737">
    <property type="term" value="C:cytoplasm"/>
    <property type="evidence" value="ECO:0007669"/>
    <property type="project" value="TreeGrafter"/>
</dbReference>
<dbReference type="OrthoDB" id="194468at2759"/>
<accession>A0A9P6PTS4</accession>
<reference evidence="5" key="1">
    <citation type="journal article" date="2020" name="Fungal Divers.">
        <title>Resolving the Mortierellaceae phylogeny through synthesis of multi-gene phylogenetics and phylogenomics.</title>
        <authorList>
            <person name="Vandepol N."/>
            <person name="Liber J."/>
            <person name="Desiro A."/>
            <person name="Na H."/>
            <person name="Kennedy M."/>
            <person name="Barry K."/>
            <person name="Grigoriev I.V."/>
            <person name="Miller A.N."/>
            <person name="O'Donnell K."/>
            <person name="Stajich J.E."/>
            <person name="Bonito G."/>
        </authorList>
    </citation>
    <scope>NUCLEOTIDE SEQUENCE</scope>
    <source>
        <strain evidence="5">KOD948</strain>
    </source>
</reference>
<comment type="caution">
    <text evidence="5">The sequence shown here is derived from an EMBL/GenBank/DDBJ whole genome shotgun (WGS) entry which is preliminary data.</text>
</comment>
<feature type="compositionally biased region" description="Low complexity" evidence="3">
    <location>
        <begin position="343"/>
        <end position="353"/>
    </location>
</feature>
<feature type="compositionally biased region" description="Gly residues" evidence="3">
    <location>
        <begin position="1877"/>
        <end position="1888"/>
    </location>
</feature>
<dbReference type="Proteomes" id="UP000726737">
    <property type="component" value="Unassembled WGS sequence"/>
</dbReference>
<evidence type="ECO:0000313" key="5">
    <source>
        <dbReference type="EMBL" id="KAG0252568.1"/>
    </source>
</evidence>
<dbReference type="InterPro" id="IPR027417">
    <property type="entry name" value="P-loop_NTPase"/>
</dbReference>
<evidence type="ECO:0000256" key="1">
    <source>
        <dbReference type="ARBA" id="ARBA00022741"/>
    </source>
</evidence>
<dbReference type="PANTHER" id="PTHR16305:SF28">
    <property type="entry name" value="GUANYLATE CYCLASE DOMAIN-CONTAINING PROTEIN"/>
    <property type="match status" value="1"/>
</dbReference>
<dbReference type="Gene3D" id="3.30.70.1230">
    <property type="entry name" value="Nucleotide cyclase"/>
    <property type="match status" value="2"/>
</dbReference>
<feature type="region of interest" description="Disordered" evidence="3">
    <location>
        <begin position="231"/>
        <end position="282"/>
    </location>
</feature>
<keyword evidence="1" id="KW-0547">Nucleotide-binding</keyword>
<evidence type="ECO:0000259" key="4">
    <source>
        <dbReference type="PROSITE" id="PS50125"/>
    </source>
</evidence>
<proteinExistence type="predicted"/>
<dbReference type="SUPFAM" id="SSF55073">
    <property type="entry name" value="Nucleotide cyclase"/>
    <property type="match status" value="2"/>
</dbReference>
<dbReference type="PANTHER" id="PTHR16305">
    <property type="entry name" value="TESTICULAR SOLUBLE ADENYLYL CYCLASE"/>
    <property type="match status" value="1"/>
</dbReference>
<keyword evidence="2" id="KW-0067">ATP-binding</keyword>
<gene>
    <name evidence="5" type="ORF">BG011_006917</name>
</gene>
<dbReference type="PROSITE" id="PS50125">
    <property type="entry name" value="GUANYLATE_CYCLASE_2"/>
    <property type="match status" value="1"/>
</dbReference>
<dbReference type="InterPro" id="IPR029787">
    <property type="entry name" value="Nucleotide_cyclase"/>
</dbReference>
<feature type="region of interest" description="Disordered" evidence="3">
    <location>
        <begin position="1877"/>
        <end position="1912"/>
    </location>
</feature>
<feature type="region of interest" description="Disordered" evidence="3">
    <location>
        <begin position="306"/>
        <end position="354"/>
    </location>
</feature>
<evidence type="ECO:0000256" key="2">
    <source>
        <dbReference type="ARBA" id="ARBA00022840"/>
    </source>
</evidence>
<dbReference type="GO" id="GO:0005524">
    <property type="term" value="F:ATP binding"/>
    <property type="evidence" value="ECO:0007669"/>
    <property type="project" value="UniProtKB-KW"/>
</dbReference>
<dbReference type="CDD" id="cd07302">
    <property type="entry name" value="CHD"/>
    <property type="match status" value="1"/>
</dbReference>
<keyword evidence="6" id="KW-1185">Reference proteome</keyword>
<sequence length="1988" mass="220884">MINEITKSDEQCRPDINIAPYMSKQDDDHPPIHMPFSYKQFGAVLMVDIVGFSRMTSIASSKGDVGAEMLSSQIGAYMDMAIRIIEYHGGDVVKFLGDALLVVFQPDPVPERIYSAERSHSQYSPSIPDDDPAAVLRRNKIIVRRAVECGLELLARLSNYRIYLSEYEFSRKLSIAASITSDDAHTEDSHGNSIGNGMGTIVANSIQGKNSGGGASGNGLDHLLMTHENATGSTAGESSTRNGTISSRRTSLGNNYNSSGYNNNHDSGVSEGGGHVSGTNPPVMTRVAAGTGPGLGMIPLVSIVPSSTPSSVNNSAPSLRSVNTTTGPGGVAGFRKREESLISSRPESTSSKSRAGAFFTNAKNLFTHAAFSDRQGGGAGGEAMIENWYPLEDAHDLQLHMALSAGEISNIIIGDLGAENGLDNLLVQDTGRLEYAICGEQMATIDAALNMARAGEVTVTKSAWKYVNADSYPGSEPRRNCFILKNIRPSVRADLPLPRRIRNDKLFNTPMESNPHYYKYINKSAIHRLILYPDSNFPAQFRNATILFVSLGDVKPWTPEGLELCQRAMLVVHKVTSIYEGFIQQFAVDDKGATLLCAFGLPYPRSHEKEAVFAAKSAWTIRLLLLEEGIRGFRISLATGVIFTSMIGNEFRRDPAIVGDTIVVAVRILKVDYAIESVVCDDATMAACTFDHDGLCQFEDMGEEYVKGKIHPLKIWKLVHFGAKTQTRKPNDVMVDETIGYELEREKVSSFISAWADDPNRNTILVTGPKGSGKGMFYQQICHIADDRGYQICSAASAEVEKNTEYYPIKFLLLGLFDIMRKHQIPNASKLIDKSAVLSTSPLGAISEEEFALNSESVKTPTTIGSSDTAMTDVSTTSLEGVLTPSTFATEHDRRRSSAFSADMAFTPTISQYEEPSARQSASLTKLQVFINVCLSKMGSCEDINMTMPVLDRIISAISLDNSTPVMDIKDDKILADFIVRILNYASTFVKVIVMLEDAQWCDAKSLNIYKTIHEQCPNVLVVIFTRPQRDYGGLNILSSVTNHPRHLEITLEGLKRREIEVALIKAFEPNGVTRISPEVIELVQQRTHGNPKFVKNMSNLLKEFYHVNIVDGELVTTGQETAASPISKAMEEMVLKQDRKKVTLMQYDRLRPKFQDFLKIASCLGNEFSLAEVSAIKPIETLLGIPGPGKTYARLISDLDTYKFLSMATEQQRNIMFSNNAILQTIYQFGSESTAKDIYDSIPYEERVGYHLKLGQFYESFLEFAPNDDLTVQPLNCQDLLPQITKHYLKTDNTEKKIKYLKALSAYNLKSNMLTDTTKNVNELIHILDTERGAREMVCKEDLADVYGIKGESLSKRMRIEEAEPALLESLAQYGVYWPATRTQWRMEVPREWLKFWFNYHRGVVPTRNQRRKSIRKAKIDSKTRVRFQRIICVFSCLQNIFFWRTQPEAAMLSCLYTLSYSRKLGQPSSDQTVSLGRIALLLYFQGKKRLCEKYMSESRQMTQEGESTEGMLPAMDAYVEYCEGRHEKAHKLLDMAINESKNFGVVTHLATFYRAVTMKTAYRMWEGAFNIHPEDCQLLRTLSAVAIQNGDSEGETLFAVPTLGNLLLQDRIRDAESWVVLIEKYIMPKARLMNLLVIHGILSFYYAKTGNYDKSWIYVELLGEEIAEQGIGAHPFPMISCMFTLMSMYEMHDNARPQNPSAPSSVAASVCASEIDSMSPMRGEMILTRIIAYLKADPFKVVADVCICLAEAMRCFIHPNREKEGAQKLVQGYRELGPSLEEIHFVDAYFLTQLGRHSDPTTKDDHYKRAHHLFKRMSINPLVWLTDPTPSWLPPPLEEGRFDFILGDIPIPAMKADLEEGTLGWAAAEIGGGGGRGDGASAGPGSGNQASRAGSRKGMVPGSKSSTASQHASLNAIENGTGRQDMWIKKEMVFRHGVALDENSFDSELMTAARSTGPTVHDIRGAGMRMTEYGYAGMGEDEYRRQ</sequence>
<dbReference type="EMBL" id="JAAAJA010000513">
    <property type="protein sequence ID" value="KAG0252568.1"/>
    <property type="molecule type" value="Genomic_DNA"/>
</dbReference>
<evidence type="ECO:0000313" key="6">
    <source>
        <dbReference type="Proteomes" id="UP000726737"/>
    </source>
</evidence>
<organism evidence="5 6">
    <name type="scientific">Mortierella polycephala</name>
    <dbReference type="NCBI Taxonomy" id="41804"/>
    <lineage>
        <taxon>Eukaryota</taxon>
        <taxon>Fungi</taxon>
        <taxon>Fungi incertae sedis</taxon>
        <taxon>Mucoromycota</taxon>
        <taxon>Mortierellomycotina</taxon>
        <taxon>Mortierellomycetes</taxon>
        <taxon>Mortierellales</taxon>
        <taxon>Mortierellaceae</taxon>
        <taxon>Mortierella</taxon>
    </lineage>
</organism>
<feature type="compositionally biased region" description="Low complexity" evidence="3">
    <location>
        <begin position="306"/>
        <end position="318"/>
    </location>
</feature>
<feature type="compositionally biased region" description="Polar residues" evidence="3">
    <location>
        <begin position="231"/>
        <end position="252"/>
    </location>
</feature>
<dbReference type="GO" id="GO:0004016">
    <property type="term" value="F:adenylate cyclase activity"/>
    <property type="evidence" value="ECO:0007669"/>
    <property type="project" value="TreeGrafter"/>
</dbReference>
<dbReference type="GO" id="GO:0035556">
    <property type="term" value="P:intracellular signal transduction"/>
    <property type="evidence" value="ECO:0007669"/>
    <property type="project" value="InterPro"/>
</dbReference>
<feature type="domain" description="Guanylate cyclase" evidence="4">
    <location>
        <begin position="43"/>
        <end position="174"/>
    </location>
</feature>
<dbReference type="InterPro" id="IPR001054">
    <property type="entry name" value="A/G_cyclase"/>
</dbReference>
<evidence type="ECO:0000256" key="3">
    <source>
        <dbReference type="SAM" id="MobiDB-lite"/>
    </source>
</evidence>